<name>S7WAX6_SPRLO</name>
<dbReference type="GO" id="GO:0008474">
    <property type="term" value="F:palmitoyl-(protein) hydrolase activity"/>
    <property type="evidence" value="ECO:0007669"/>
    <property type="project" value="TreeGrafter"/>
</dbReference>
<sequence>MNLNVFTFFYRGFNRSKGKPSELTLKFDLEAVKHHLRLRNKQMIVYGQSLGTGSALYYGNLYKMSPFIILENPFSKLINHSNNILKRALIFFTCIDRWDNIKEIEKLNSQILFLVSTKDKVVISKNHEILVKSHNKGENKIIKFEGVGHFNARKAPDFKPTIENFINGIKNK</sequence>
<dbReference type="InterPro" id="IPR029058">
    <property type="entry name" value="AB_hydrolase_fold"/>
</dbReference>
<dbReference type="Proteomes" id="UP000014978">
    <property type="component" value="Unassembled WGS sequence"/>
</dbReference>
<dbReference type="PANTHER" id="PTHR12277">
    <property type="entry name" value="ALPHA/BETA HYDROLASE DOMAIN-CONTAINING PROTEIN"/>
    <property type="match status" value="1"/>
</dbReference>
<dbReference type="AlphaFoldDB" id="S7WAX6"/>
<evidence type="ECO:0000313" key="1">
    <source>
        <dbReference type="EMBL" id="EPR78937.1"/>
    </source>
</evidence>
<protein>
    <submittedName>
        <fullName evidence="1">BAAT/cyl-CoA thioester hydrolase protein</fullName>
    </submittedName>
</protein>
<keyword evidence="2" id="KW-1185">Reference proteome</keyword>
<organism evidence="1 2">
    <name type="scientific">Spraguea lophii (strain 42_110)</name>
    <name type="common">Microsporidian parasite</name>
    <dbReference type="NCBI Taxonomy" id="1358809"/>
    <lineage>
        <taxon>Eukaryota</taxon>
        <taxon>Fungi</taxon>
        <taxon>Fungi incertae sedis</taxon>
        <taxon>Microsporidia</taxon>
        <taxon>Spragueidae</taxon>
        <taxon>Spraguea</taxon>
    </lineage>
</organism>
<dbReference type="VEuPathDB" id="MicrosporidiaDB:SLOPH_2392"/>
<dbReference type="Gene3D" id="3.40.50.1820">
    <property type="entry name" value="alpha/beta hydrolase"/>
    <property type="match status" value="1"/>
</dbReference>
<evidence type="ECO:0000313" key="2">
    <source>
        <dbReference type="Proteomes" id="UP000014978"/>
    </source>
</evidence>
<dbReference type="STRING" id="1358809.S7WAX6"/>
<dbReference type="EMBL" id="ATCN01000473">
    <property type="protein sequence ID" value="EPR78937.1"/>
    <property type="molecule type" value="Genomic_DNA"/>
</dbReference>
<dbReference type="GO" id="GO:0016020">
    <property type="term" value="C:membrane"/>
    <property type="evidence" value="ECO:0007669"/>
    <property type="project" value="TreeGrafter"/>
</dbReference>
<keyword evidence="1" id="KW-0378">Hydrolase</keyword>
<reference evidence="2" key="1">
    <citation type="journal article" date="2013" name="PLoS Genet.">
        <title>The genome of Spraguea lophii and the basis of host-microsporidian interactions.</title>
        <authorList>
            <person name="Campbell S.E."/>
            <person name="Williams T.A."/>
            <person name="Yousuf A."/>
            <person name="Soanes D.M."/>
            <person name="Paszkiewicz K.H."/>
            <person name="Williams B.A.P."/>
        </authorList>
    </citation>
    <scope>NUCLEOTIDE SEQUENCE [LARGE SCALE GENOMIC DNA]</scope>
    <source>
        <strain evidence="2">42_110</strain>
    </source>
</reference>
<dbReference type="SUPFAM" id="SSF53474">
    <property type="entry name" value="alpha/beta-Hydrolases"/>
    <property type="match status" value="1"/>
</dbReference>
<proteinExistence type="predicted"/>
<dbReference type="InParanoid" id="S7WAX6"/>
<dbReference type="OrthoDB" id="2186193at2759"/>
<accession>S7WAX6</accession>
<dbReference type="PANTHER" id="PTHR12277:SF81">
    <property type="entry name" value="PROTEIN ABHD13"/>
    <property type="match status" value="1"/>
</dbReference>
<dbReference type="HOGENOM" id="CLU_1556275_0_0_1"/>
<gene>
    <name evidence="1" type="ORF">SLOPH_2392</name>
</gene>
<comment type="caution">
    <text evidence="1">The sequence shown here is derived from an EMBL/GenBank/DDBJ whole genome shotgun (WGS) entry which is preliminary data.</text>
</comment>